<dbReference type="Proteomes" id="UP000789920">
    <property type="component" value="Unassembled WGS sequence"/>
</dbReference>
<evidence type="ECO:0000313" key="1">
    <source>
        <dbReference type="EMBL" id="CAG8842345.1"/>
    </source>
</evidence>
<gene>
    <name evidence="1" type="ORF">RPERSI_LOCUS32278</name>
</gene>
<feature type="non-terminal residue" evidence="1">
    <location>
        <position position="127"/>
    </location>
</feature>
<proteinExistence type="predicted"/>
<dbReference type="EMBL" id="CAJVQC010133903">
    <property type="protein sequence ID" value="CAG8842345.1"/>
    <property type="molecule type" value="Genomic_DNA"/>
</dbReference>
<organism evidence="1 2">
    <name type="scientific">Racocetra persica</name>
    <dbReference type="NCBI Taxonomy" id="160502"/>
    <lineage>
        <taxon>Eukaryota</taxon>
        <taxon>Fungi</taxon>
        <taxon>Fungi incertae sedis</taxon>
        <taxon>Mucoromycota</taxon>
        <taxon>Glomeromycotina</taxon>
        <taxon>Glomeromycetes</taxon>
        <taxon>Diversisporales</taxon>
        <taxon>Gigasporaceae</taxon>
        <taxon>Racocetra</taxon>
    </lineage>
</organism>
<comment type="caution">
    <text evidence="1">The sequence shown here is derived from an EMBL/GenBank/DDBJ whole genome shotgun (WGS) entry which is preliminary data.</text>
</comment>
<keyword evidence="2" id="KW-1185">Reference proteome</keyword>
<name>A0ACA9SKQ9_9GLOM</name>
<accession>A0ACA9SKQ9</accession>
<reference evidence="1" key="1">
    <citation type="submission" date="2021-06" db="EMBL/GenBank/DDBJ databases">
        <authorList>
            <person name="Kallberg Y."/>
            <person name="Tangrot J."/>
            <person name="Rosling A."/>
        </authorList>
    </citation>
    <scope>NUCLEOTIDE SEQUENCE</scope>
    <source>
        <strain evidence="1">MA461A</strain>
    </source>
</reference>
<protein>
    <submittedName>
        <fullName evidence="1">30660_t:CDS:1</fullName>
    </submittedName>
</protein>
<evidence type="ECO:0000313" key="2">
    <source>
        <dbReference type="Proteomes" id="UP000789920"/>
    </source>
</evidence>
<sequence length="127" mass="14672">IGLDAGTHAIQELKSFMNEFINKYAPKNKEKISRKRNISQQEYDDETTSSSSSDKENFIVVENPIVYPKKGAPRKKWFKASNELGKKYVSGTKQHLEIQKTRKQTQCQQCQNTGHNRAGCEAWHKRQ</sequence>
<feature type="non-terminal residue" evidence="1">
    <location>
        <position position="1"/>
    </location>
</feature>